<gene>
    <name evidence="11" type="ORF">HCU01_12420</name>
    <name evidence="12" type="ORF">SAMN05660971_01824</name>
</gene>
<dbReference type="GO" id="GO:0004401">
    <property type="term" value="F:histidinol-phosphatase activity"/>
    <property type="evidence" value="ECO:0007669"/>
    <property type="project" value="UniProtKB-EC"/>
</dbReference>
<evidence type="ECO:0000256" key="4">
    <source>
        <dbReference type="ARBA" id="ARBA00021697"/>
    </source>
</evidence>
<evidence type="ECO:0000256" key="2">
    <source>
        <dbReference type="ARBA" id="ARBA00009184"/>
    </source>
</evidence>
<evidence type="ECO:0000256" key="7">
    <source>
        <dbReference type="ARBA" id="ARBA00022842"/>
    </source>
</evidence>
<dbReference type="PANTHER" id="PTHR43344">
    <property type="entry name" value="PHOSPHOSERINE PHOSPHATASE"/>
    <property type="match status" value="1"/>
</dbReference>
<comment type="catalytic activity">
    <reaction evidence="9">
        <text>L-histidinol phosphate + H2O = L-histidinol + phosphate</text>
        <dbReference type="Rhea" id="RHEA:14465"/>
        <dbReference type="ChEBI" id="CHEBI:15377"/>
        <dbReference type="ChEBI" id="CHEBI:43474"/>
        <dbReference type="ChEBI" id="CHEBI:57699"/>
        <dbReference type="ChEBI" id="CHEBI:57980"/>
        <dbReference type="EC" id="3.1.3.15"/>
    </reaction>
    <physiologicalReaction direction="left-to-right" evidence="9">
        <dbReference type="Rhea" id="RHEA:14466"/>
    </physiologicalReaction>
</comment>
<comment type="function">
    <text evidence="10">Catalyzes the dephosphorylation of histidinol-phosphate to histidinol, the direct precursor of histidine.</text>
</comment>
<dbReference type="STRING" id="44933.SAMN05660971_01824"/>
<dbReference type="PANTHER" id="PTHR43344:SF13">
    <property type="entry name" value="PHOSPHATASE RV3661-RELATED"/>
    <property type="match status" value="1"/>
</dbReference>
<dbReference type="GO" id="GO:0046872">
    <property type="term" value="F:metal ion binding"/>
    <property type="evidence" value="ECO:0007669"/>
    <property type="project" value="UniProtKB-KW"/>
</dbReference>
<evidence type="ECO:0000256" key="3">
    <source>
        <dbReference type="ARBA" id="ARBA00013085"/>
    </source>
</evidence>
<accession>A0A1M7EX23</accession>
<dbReference type="InterPro" id="IPR050582">
    <property type="entry name" value="HAD-like_SerB"/>
</dbReference>
<comment type="similarity">
    <text evidence="2">Belongs to the HAD-like hydrolase superfamily. SerB family.</text>
</comment>
<proteinExistence type="inferred from homology"/>
<evidence type="ECO:0000256" key="10">
    <source>
        <dbReference type="ARBA" id="ARBA00053547"/>
    </source>
</evidence>
<dbReference type="Pfam" id="PF12710">
    <property type="entry name" value="HAD"/>
    <property type="match status" value="1"/>
</dbReference>
<keyword evidence="7" id="KW-0460">Magnesium</keyword>
<evidence type="ECO:0000256" key="1">
    <source>
        <dbReference type="ARBA" id="ARBA00004970"/>
    </source>
</evidence>
<dbReference type="AlphaFoldDB" id="A0A1M7EX23"/>
<evidence type="ECO:0000313" key="12">
    <source>
        <dbReference type="EMBL" id="SHL96088.1"/>
    </source>
</evidence>
<dbReference type="EMBL" id="FRCA01000004">
    <property type="protein sequence ID" value="SHL96088.1"/>
    <property type="molecule type" value="Genomic_DNA"/>
</dbReference>
<dbReference type="InterPro" id="IPR036412">
    <property type="entry name" value="HAD-like_sf"/>
</dbReference>
<keyword evidence="5" id="KW-0479">Metal-binding</keyword>
<dbReference type="FunFam" id="3.40.50.1000:FF:000025">
    <property type="entry name" value="HAD hydrolase, family IB"/>
    <property type="match status" value="1"/>
</dbReference>
<keyword evidence="14" id="KW-1185">Reference proteome</keyword>
<reference evidence="11 14" key="2">
    <citation type="submission" date="2019-07" db="EMBL/GenBank/DDBJ databases">
        <title>Whole genome shotgun sequence of Halomonas cupida NBRC 102219.</title>
        <authorList>
            <person name="Hosoyama A."/>
            <person name="Uohara A."/>
            <person name="Ohji S."/>
            <person name="Ichikawa N."/>
        </authorList>
    </citation>
    <scope>NUCLEOTIDE SEQUENCE [LARGE SCALE GENOMIC DNA]</scope>
    <source>
        <strain evidence="11 14">NBRC 102219</strain>
    </source>
</reference>
<organism evidence="12 13">
    <name type="scientific">Halomonas cupida</name>
    <dbReference type="NCBI Taxonomy" id="44933"/>
    <lineage>
        <taxon>Bacteria</taxon>
        <taxon>Pseudomonadati</taxon>
        <taxon>Pseudomonadota</taxon>
        <taxon>Gammaproteobacteria</taxon>
        <taxon>Oceanospirillales</taxon>
        <taxon>Halomonadaceae</taxon>
        <taxon>Halomonas</taxon>
    </lineage>
</organism>
<evidence type="ECO:0000256" key="5">
    <source>
        <dbReference type="ARBA" id="ARBA00022723"/>
    </source>
</evidence>
<comment type="pathway">
    <text evidence="1">Amino-acid biosynthesis; L-histidine biosynthesis; L-histidine from 5-phospho-alpha-D-ribose 1-diphosphate: step 8/9.</text>
</comment>
<evidence type="ECO:0000313" key="11">
    <source>
        <dbReference type="EMBL" id="GEN23293.1"/>
    </source>
</evidence>
<evidence type="ECO:0000256" key="6">
    <source>
        <dbReference type="ARBA" id="ARBA00022801"/>
    </source>
</evidence>
<evidence type="ECO:0000313" key="13">
    <source>
        <dbReference type="Proteomes" id="UP000184123"/>
    </source>
</evidence>
<dbReference type="Proteomes" id="UP000184123">
    <property type="component" value="Unassembled WGS sequence"/>
</dbReference>
<dbReference type="Gene3D" id="3.40.50.1000">
    <property type="entry name" value="HAD superfamily/HAD-like"/>
    <property type="match status" value="1"/>
</dbReference>
<dbReference type="Gene3D" id="1.20.1440.100">
    <property type="entry name" value="SG protein - dephosphorylation function"/>
    <property type="match status" value="1"/>
</dbReference>
<dbReference type="NCBIfam" id="TIGR01490">
    <property type="entry name" value="HAD-SF-IB-hyp1"/>
    <property type="match status" value="1"/>
</dbReference>
<evidence type="ECO:0000313" key="14">
    <source>
        <dbReference type="Proteomes" id="UP000321726"/>
    </source>
</evidence>
<dbReference type="CDD" id="cd02612">
    <property type="entry name" value="HAD_PGPPase"/>
    <property type="match status" value="1"/>
</dbReference>
<dbReference type="InterPro" id="IPR006385">
    <property type="entry name" value="HAD_hydro_SerB1"/>
</dbReference>
<name>A0A1M7EX23_9GAMM</name>
<keyword evidence="6 12" id="KW-0378">Hydrolase</keyword>
<sequence length="229" mass="25834">MDIPNAEDTQVVSLAIFDLDNTLLSIDSDHAWGEFLLEQGAVDPVAYREANDRFKRDYDAGQLDMNAFLEVALKPLAENSMEQLAAWHQQFMASKIEPNILPSAEELIARHRSRGDTLLIITATNRFITGPIAERLGIDELIAVEPEIDNGRYTGRVNGVPSFQQGKVTRLEQWLENRDDSLEGAWFYSDSHNDLPLLELVDHPVAVDPDSHLRQVAESRGWKIISLRD</sequence>
<dbReference type="NCBIfam" id="TIGR01488">
    <property type="entry name" value="HAD-SF-IB"/>
    <property type="match status" value="1"/>
</dbReference>
<reference evidence="12 13" key="1">
    <citation type="submission" date="2016-11" db="EMBL/GenBank/DDBJ databases">
        <authorList>
            <person name="Jaros S."/>
            <person name="Januszkiewicz K."/>
            <person name="Wedrychowicz H."/>
        </authorList>
    </citation>
    <scope>NUCLEOTIDE SEQUENCE [LARGE SCALE GENOMIC DNA]</scope>
    <source>
        <strain evidence="12 13">DSM 4740</strain>
    </source>
</reference>
<evidence type="ECO:0000256" key="9">
    <source>
        <dbReference type="ARBA" id="ARBA00052092"/>
    </source>
</evidence>
<evidence type="ECO:0000256" key="8">
    <source>
        <dbReference type="ARBA" id="ARBA00033209"/>
    </source>
</evidence>
<dbReference type="EMBL" id="BJXU01000038">
    <property type="protein sequence ID" value="GEN23293.1"/>
    <property type="molecule type" value="Genomic_DNA"/>
</dbReference>
<dbReference type="EC" id="3.1.3.15" evidence="3"/>
<dbReference type="SUPFAM" id="SSF56784">
    <property type="entry name" value="HAD-like"/>
    <property type="match status" value="1"/>
</dbReference>
<dbReference type="InterPro" id="IPR023214">
    <property type="entry name" value="HAD_sf"/>
</dbReference>
<dbReference type="Proteomes" id="UP000321726">
    <property type="component" value="Unassembled WGS sequence"/>
</dbReference>
<protein>
    <recommendedName>
        <fullName evidence="4">Histidinol-phosphatase</fullName>
        <ecNumber evidence="3">3.1.3.15</ecNumber>
    </recommendedName>
    <alternativeName>
        <fullName evidence="8">Histidinol-phosphate phosphatase</fullName>
    </alternativeName>
</protein>